<evidence type="ECO:0000256" key="1">
    <source>
        <dbReference type="SAM" id="MobiDB-lite"/>
    </source>
</evidence>
<reference evidence="3" key="3">
    <citation type="submission" date="2018-08" db="UniProtKB">
        <authorList>
            <consortium name="EnsemblPlants"/>
        </authorList>
    </citation>
    <scope>IDENTIFICATION</scope>
    <source>
        <strain evidence="3">cv. Bd21</strain>
    </source>
</reference>
<feature type="region of interest" description="Disordered" evidence="1">
    <location>
        <begin position="1"/>
        <end position="28"/>
    </location>
</feature>
<dbReference type="Proteomes" id="UP000008810">
    <property type="component" value="Chromosome 2"/>
</dbReference>
<evidence type="ECO:0000313" key="2">
    <source>
        <dbReference type="EMBL" id="PNT70081.1"/>
    </source>
</evidence>
<reference evidence="2 3" key="1">
    <citation type="journal article" date="2010" name="Nature">
        <title>Genome sequencing and analysis of the model grass Brachypodium distachyon.</title>
        <authorList>
            <consortium name="International Brachypodium Initiative"/>
        </authorList>
    </citation>
    <scope>NUCLEOTIDE SEQUENCE [LARGE SCALE GENOMIC DNA]</scope>
    <source>
        <strain evidence="2 3">Bd21</strain>
    </source>
</reference>
<organism evidence="2">
    <name type="scientific">Brachypodium distachyon</name>
    <name type="common">Purple false brome</name>
    <name type="synonym">Trachynia distachya</name>
    <dbReference type="NCBI Taxonomy" id="15368"/>
    <lineage>
        <taxon>Eukaryota</taxon>
        <taxon>Viridiplantae</taxon>
        <taxon>Streptophyta</taxon>
        <taxon>Embryophyta</taxon>
        <taxon>Tracheophyta</taxon>
        <taxon>Spermatophyta</taxon>
        <taxon>Magnoliopsida</taxon>
        <taxon>Liliopsida</taxon>
        <taxon>Poales</taxon>
        <taxon>Poaceae</taxon>
        <taxon>BOP clade</taxon>
        <taxon>Pooideae</taxon>
        <taxon>Stipodae</taxon>
        <taxon>Brachypodieae</taxon>
        <taxon>Brachypodium</taxon>
    </lineage>
</organism>
<name>A0A2K2D729_BRADI</name>
<dbReference type="ExpressionAtlas" id="A0A2K2D729">
    <property type="expression patterns" value="baseline"/>
</dbReference>
<keyword evidence="4" id="KW-1185">Reference proteome</keyword>
<dbReference type="EnsemblPlants" id="PNT70081">
    <property type="protein sequence ID" value="PNT70081"/>
    <property type="gene ID" value="BRADI_2g05145v3"/>
</dbReference>
<dbReference type="AlphaFoldDB" id="A0A2K2D729"/>
<protein>
    <submittedName>
        <fullName evidence="2 3">Uncharacterized protein</fullName>
    </submittedName>
</protein>
<gene>
    <name evidence="2" type="ORF">BRADI_2g05145v3</name>
</gene>
<dbReference type="InParanoid" id="A0A2K2D729"/>
<evidence type="ECO:0000313" key="3">
    <source>
        <dbReference type="EnsemblPlants" id="PNT70081"/>
    </source>
</evidence>
<proteinExistence type="predicted"/>
<dbReference type="EMBL" id="CM000881">
    <property type="protein sequence ID" value="PNT70081.1"/>
    <property type="molecule type" value="Genomic_DNA"/>
</dbReference>
<accession>A0A2K2D729</accession>
<evidence type="ECO:0000313" key="4">
    <source>
        <dbReference type="Proteomes" id="UP000008810"/>
    </source>
</evidence>
<reference evidence="2" key="2">
    <citation type="submission" date="2017-06" db="EMBL/GenBank/DDBJ databases">
        <title>WGS assembly of Brachypodium distachyon.</title>
        <authorList>
            <consortium name="The International Brachypodium Initiative"/>
            <person name="Lucas S."/>
            <person name="Harmon-Smith M."/>
            <person name="Lail K."/>
            <person name="Tice H."/>
            <person name="Grimwood J."/>
            <person name="Bruce D."/>
            <person name="Barry K."/>
            <person name="Shu S."/>
            <person name="Lindquist E."/>
            <person name="Wang M."/>
            <person name="Pitluck S."/>
            <person name="Vogel J.P."/>
            <person name="Garvin D.F."/>
            <person name="Mockler T.C."/>
            <person name="Schmutz J."/>
            <person name="Rokhsar D."/>
            <person name="Bevan M.W."/>
        </authorList>
    </citation>
    <scope>NUCLEOTIDE SEQUENCE</scope>
    <source>
        <strain evidence="2">Bd21</strain>
    </source>
</reference>
<sequence>MMSSVAFQSDHDGHPVPPAMPGSRGSPCYGARPMRGTVLIDNSPTSARAPPCAMVRTWVTSRSTTLTNRSSRRTGCRSTRGVHSNVVIIGSRFFVSAGGVRRPAGLLQLITPARCIPRVPDETAKSSACLSQASSCIYTNSTFRSSRPTRLGDRVGMAMAKATLNGACTVLYTGSVGTHIITTHTCIGDAKRRHEDDHNSLIGGFSQV</sequence>
<dbReference type="Gramene" id="PNT70081">
    <property type="protein sequence ID" value="PNT70081"/>
    <property type="gene ID" value="BRADI_2g05145v3"/>
</dbReference>